<feature type="domain" description="4'-phosphopantetheinyl transferase" evidence="14">
    <location>
        <begin position="15"/>
        <end position="104"/>
    </location>
</feature>
<dbReference type="InterPro" id="IPR003542">
    <property type="entry name" value="Enbac_synth_compD-like"/>
</dbReference>
<dbReference type="InterPro" id="IPR037143">
    <property type="entry name" value="4-PPantetheinyl_Trfase_dom_sf"/>
</dbReference>
<feature type="binding site" evidence="13">
    <location>
        <position position="20"/>
    </location>
    <ligand>
        <name>Mg(2+)</name>
        <dbReference type="ChEBI" id="CHEBI:18420"/>
    </ligand>
</feature>
<dbReference type="GO" id="GO:0005886">
    <property type="term" value="C:plasma membrane"/>
    <property type="evidence" value="ECO:0007669"/>
    <property type="project" value="TreeGrafter"/>
</dbReference>
<dbReference type="GO" id="GO:0008897">
    <property type="term" value="F:holo-[acyl-carrier-protein] synthase activity"/>
    <property type="evidence" value="ECO:0007669"/>
    <property type="project" value="InterPro"/>
</dbReference>
<comment type="subunit">
    <text evidence="4">EntB, EntD, EntE, and EntF form a multienzyme complex called enterobactin synthase.</text>
</comment>
<evidence type="ECO:0000256" key="3">
    <source>
        <dbReference type="ARBA" id="ARBA00008342"/>
    </source>
</evidence>
<sequence length="132" mass="14428">MACAIVASKTRYRALGIDVECIMSEELSTELGEFVATEAELAHFAGLGRPLGVTLVFSAKEALFKALYPEVRRVLDFDAARVRGVGTDEIVLQLAVDWNRSWHAGRLISVRFAVSGTAVHTVVYFRDGVGKI</sequence>
<comment type="function">
    <text evidence="1">Involved in the biosynthesis of the siderophore enterobactin (enterochelin), which is a macrocyclic trimeric lactone of N-(2,3-dihydroxybenzoyl)-serine. The serine trilactone serves as a scaffolding for the three catechol functionalities that provide hexadentate coordination for the tightly ligated iron(2+) atoms. Plays an essential role in the assembly of the enterobactin by catalyzing the transfer of the 4'-phosphopantetheine (Ppant) moiety from coenzyme A to the apo-domains of both EntB (ArCP domain) and EntF (PCP domain) to yield their holo-forms which make them competent for the activation of 2,3-dihydroxybenzoate (DHB) and L-serine, respectively.</text>
</comment>
<proteinExistence type="inferred from homology"/>
<evidence type="ECO:0000313" key="16">
    <source>
        <dbReference type="Proteomes" id="UP000005808"/>
    </source>
</evidence>
<evidence type="ECO:0000256" key="1">
    <source>
        <dbReference type="ARBA" id="ARBA00003937"/>
    </source>
</evidence>
<feature type="binding site" evidence="12">
    <location>
        <position position="75"/>
    </location>
    <ligand>
        <name>CoA</name>
        <dbReference type="ChEBI" id="CHEBI:57287"/>
    </ligand>
</feature>
<organism evidence="15 16">
    <name type="scientific">Cupriavidus basilensis OR16</name>
    <dbReference type="NCBI Taxonomy" id="1127483"/>
    <lineage>
        <taxon>Bacteria</taxon>
        <taxon>Pseudomonadati</taxon>
        <taxon>Pseudomonadota</taxon>
        <taxon>Betaproteobacteria</taxon>
        <taxon>Burkholderiales</taxon>
        <taxon>Burkholderiaceae</taxon>
        <taxon>Cupriavidus</taxon>
    </lineage>
</organism>
<dbReference type="SUPFAM" id="SSF56214">
    <property type="entry name" value="4'-phosphopantetheinyl transferase"/>
    <property type="match status" value="1"/>
</dbReference>
<evidence type="ECO:0000256" key="8">
    <source>
        <dbReference type="ARBA" id="ARBA00029894"/>
    </source>
</evidence>
<gene>
    <name evidence="15" type="ORF">OR16_00620</name>
</gene>
<dbReference type="PANTHER" id="PTHR38096">
    <property type="entry name" value="ENTEROBACTIN SYNTHASE COMPONENT D"/>
    <property type="match status" value="1"/>
</dbReference>
<dbReference type="AlphaFoldDB" id="H1RY15"/>
<keyword evidence="7" id="KW-0259">Enterobactin biosynthesis</keyword>
<evidence type="ECO:0000256" key="4">
    <source>
        <dbReference type="ARBA" id="ARBA00011503"/>
    </source>
</evidence>
<comment type="pathway">
    <text evidence="2">Siderophore biosynthesis; enterobactin biosynthesis.</text>
</comment>
<evidence type="ECO:0000256" key="9">
    <source>
        <dbReference type="ARBA" id="ARBA00031996"/>
    </source>
</evidence>
<reference evidence="15 16" key="1">
    <citation type="journal article" date="2012" name="J. Bacteriol.">
        <title>De Novo Genome Project of Cupriavidus basilensis OR16.</title>
        <authorList>
            <person name="Cserhati M."/>
            <person name="Kriszt B."/>
            <person name="Szoboszlay S."/>
            <person name="Toth A."/>
            <person name="Szabo I."/>
            <person name="Tancsics A."/>
            <person name="Nagy I."/>
            <person name="Horvath B."/>
            <person name="Nagy I."/>
            <person name="Kukolya J."/>
        </authorList>
    </citation>
    <scope>NUCLEOTIDE SEQUENCE [LARGE SCALE GENOMIC DNA]</scope>
    <source>
        <strain evidence="15 16">OR16</strain>
    </source>
</reference>
<feature type="binding site" evidence="12">
    <location>
        <position position="18"/>
    </location>
    <ligand>
        <name>CoA</name>
        <dbReference type="ChEBI" id="CHEBI:57287"/>
    </ligand>
</feature>
<dbReference type="GO" id="GO:0009239">
    <property type="term" value="P:enterobactin biosynthetic process"/>
    <property type="evidence" value="ECO:0007669"/>
    <property type="project" value="UniProtKB-UniPathway"/>
</dbReference>
<evidence type="ECO:0000313" key="15">
    <source>
        <dbReference type="EMBL" id="EHP44788.1"/>
    </source>
</evidence>
<keyword evidence="13" id="KW-0479">Metal-binding</keyword>
<evidence type="ECO:0000256" key="7">
    <source>
        <dbReference type="ARBA" id="ARBA00023191"/>
    </source>
</evidence>
<keyword evidence="13" id="KW-0460">Magnesium</keyword>
<comment type="caution">
    <text evidence="15">The sequence shown here is derived from an EMBL/GenBank/DDBJ whole genome shotgun (WGS) entry which is preliminary data.</text>
</comment>
<comment type="catalytic activity">
    <reaction evidence="11">
        <text>apo-[peptidyl-carrier protein] + CoA = holo-[peptidyl-carrier protein] + adenosine 3',5'-bisphosphate + H(+)</text>
        <dbReference type="Rhea" id="RHEA:46228"/>
        <dbReference type="Rhea" id="RHEA-COMP:11479"/>
        <dbReference type="Rhea" id="RHEA-COMP:11480"/>
        <dbReference type="ChEBI" id="CHEBI:15378"/>
        <dbReference type="ChEBI" id="CHEBI:29999"/>
        <dbReference type="ChEBI" id="CHEBI:57287"/>
        <dbReference type="ChEBI" id="CHEBI:58343"/>
        <dbReference type="ChEBI" id="CHEBI:64479"/>
    </reaction>
</comment>
<feature type="binding site" evidence="12">
    <location>
        <position position="65"/>
    </location>
    <ligand>
        <name>CoA</name>
        <dbReference type="ChEBI" id="CHEBI:57287"/>
    </ligand>
</feature>
<comment type="similarity">
    <text evidence="3">Belongs to the P-Pant transferase superfamily. EntD family.</text>
</comment>
<evidence type="ECO:0000256" key="13">
    <source>
        <dbReference type="PIRSR" id="PIRSR603542-2"/>
    </source>
</evidence>
<feature type="binding site" evidence="13">
    <location>
        <position position="18"/>
    </location>
    <ligand>
        <name>Mg(2+)</name>
        <dbReference type="ChEBI" id="CHEBI:18420"/>
    </ligand>
</feature>
<name>H1RY15_9BURK</name>
<keyword evidence="6" id="KW-0808">Transferase</keyword>
<dbReference type="GO" id="GO:0009366">
    <property type="term" value="C:enterobactin synthetase complex"/>
    <property type="evidence" value="ECO:0007669"/>
    <property type="project" value="InterPro"/>
</dbReference>
<evidence type="ECO:0000256" key="11">
    <source>
        <dbReference type="ARBA" id="ARBA00049191"/>
    </source>
</evidence>
<comment type="catalytic activity">
    <reaction evidence="10">
        <text>apo-[aryl-carrier protein] + CoA = holo-[aryl-carrier protein] + adenosine 3',5'-bisphosphate + H(+)</text>
        <dbReference type="Rhea" id="RHEA:48404"/>
        <dbReference type="Rhea" id="RHEA-COMP:15903"/>
        <dbReference type="Rhea" id="RHEA-COMP:17557"/>
        <dbReference type="ChEBI" id="CHEBI:15378"/>
        <dbReference type="ChEBI" id="CHEBI:29999"/>
        <dbReference type="ChEBI" id="CHEBI:57287"/>
        <dbReference type="ChEBI" id="CHEBI:58343"/>
        <dbReference type="ChEBI" id="CHEBI:64479"/>
    </reaction>
</comment>
<protein>
    <recommendedName>
        <fullName evidence="5">Enterobactin synthase component D</fullName>
    </recommendedName>
    <alternativeName>
        <fullName evidence="8">4'-phosphopantetheinyl transferase EntD</fullName>
    </alternativeName>
    <alternativeName>
        <fullName evidence="9">Enterochelin synthase D</fullName>
    </alternativeName>
</protein>
<evidence type="ECO:0000259" key="14">
    <source>
        <dbReference type="Pfam" id="PF01648"/>
    </source>
</evidence>
<evidence type="ECO:0000256" key="12">
    <source>
        <dbReference type="PIRSR" id="PIRSR603542-1"/>
    </source>
</evidence>
<dbReference type="PANTHER" id="PTHR38096:SF1">
    <property type="entry name" value="ENTEROBACTIN SYNTHASE COMPONENT D"/>
    <property type="match status" value="1"/>
</dbReference>
<dbReference type="EMBL" id="AHJE01000002">
    <property type="protein sequence ID" value="EHP44788.1"/>
    <property type="molecule type" value="Genomic_DNA"/>
</dbReference>
<evidence type="ECO:0000256" key="10">
    <source>
        <dbReference type="ARBA" id="ARBA00049176"/>
    </source>
</evidence>
<evidence type="ECO:0000256" key="5">
    <source>
        <dbReference type="ARBA" id="ARBA00019087"/>
    </source>
</evidence>
<accession>H1RY15</accession>
<dbReference type="UniPathway" id="UPA00017"/>
<dbReference type="InterPro" id="IPR008278">
    <property type="entry name" value="4-PPantetheinyl_Trfase_dom"/>
</dbReference>
<dbReference type="Proteomes" id="UP000005808">
    <property type="component" value="Unassembled WGS sequence"/>
</dbReference>
<comment type="cofactor">
    <cofactor evidence="13">
        <name>Mg(2+)</name>
        <dbReference type="ChEBI" id="CHEBI:18420"/>
    </cofactor>
</comment>
<dbReference type="GO" id="GO:0000287">
    <property type="term" value="F:magnesium ion binding"/>
    <property type="evidence" value="ECO:0007669"/>
    <property type="project" value="InterPro"/>
</dbReference>
<evidence type="ECO:0000256" key="6">
    <source>
        <dbReference type="ARBA" id="ARBA00022679"/>
    </source>
</evidence>
<dbReference type="Pfam" id="PF01648">
    <property type="entry name" value="ACPS"/>
    <property type="match status" value="1"/>
</dbReference>
<evidence type="ECO:0000256" key="2">
    <source>
        <dbReference type="ARBA" id="ARBA00004993"/>
    </source>
</evidence>
<feature type="binding site" evidence="12">
    <location>
        <position position="61"/>
    </location>
    <ligand>
        <name>CoA</name>
        <dbReference type="ChEBI" id="CHEBI:57287"/>
    </ligand>
</feature>